<evidence type="ECO:0000256" key="2">
    <source>
        <dbReference type="ARBA" id="ARBA00022747"/>
    </source>
</evidence>
<keyword evidence="3" id="KW-0238">DNA-binding</keyword>
<dbReference type="CDD" id="cd17253">
    <property type="entry name" value="RMtype1_S_Eco933I-TRD2-CR2_like"/>
    <property type="match status" value="1"/>
</dbReference>
<keyword evidence="2" id="KW-0680">Restriction system</keyword>
<dbReference type="Pfam" id="PF01420">
    <property type="entry name" value="Methylase_S"/>
    <property type="match status" value="1"/>
</dbReference>
<accession>A0A0A0M9T9</accession>
<reference evidence="5 6" key="1">
    <citation type="submission" date="2013-08" db="EMBL/GenBank/DDBJ databases">
        <title>Genomic analysis of Lysobacter defluvii.</title>
        <authorList>
            <person name="Wang Q."/>
            <person name="Wang G."/>
        </authorList>
    </citation>
    <scope>NUCLEOTIDE SEQUENCE [LARGE SCALE GENOMIC DNA]</scope>
    <source>
        <strain evidence="5 6">IMMIB APB-9</strain>
    </source>
</reference>
<dbReference type="InterPro" id="IPR052021">
    <property type="entry name" value="Type-I_RS_S_subunit"/>
</dbReference>
<dbReference type="OrthoDB" id="9798929at2"/>
<evidence type="ECO:0000259" key="4">
    <source>
        <dbReference type="Pfam" id="PF01420"/>
    </source>
</evidence>
<proteinExistence type="inferred from homology"/>
<dbReference type="AlphaFoldDB" id="A0A0A0M9T9"/>
<dbReference type="InterPro" id="IPR000055">
    <property type="entry name" value="Restrct_endonuc_typeI_TRD"/>
</dbReference>
<dbReference type="PANTHER" id="PTHR30408">
    <property type="entry name" value="TYPE-1 RESTRICTION ENZYME ECOKI SPECIFICITY PROTEIN"/>
    <property type="match status" value="1"/>
</dbReference>
<dbReference type="PANTHER" id="PTHR30408:SF12">
    <property type="entry name" value="TYPE I RESTRICTION ENZYME MJAVIII SPECIFICITY SUBUNIT"/>
    <property type="match status" value="1"/>
</dbReference>
<sequence length="438" mass="48486">MRLPRYPEYKDSGVEWLGEIPCHWSVCRLQDIAQVINGYPFDSKLFCEEGGHPLIRIRDLDAEETATRYAGDFVPAAAVETGDVLIGMDGEFNVGRWLGSEQALLNQRMCCVRPSRPALATFLRHALPAPLKSINDVTYSTTVKHLSSFQVKSIRLALPDDAELEQISRFLDRETGKIDALIAEQEKLLALLAEKRQATISHAVTRGLDPNAPMKDSGIPWLGPVPVHWEIARLKFVAMVQTGIAKGKDTSGKDTITVPYLRVANVQDGHLALDHIATIEIEPEQLDRYRLRPGDVLMNEGGDFDKLGRGALWNGEIENCIHQNHVFAVRPRGISPQWLNQITGSSYAQFFFMGRSKQSTNLASISSTNVMELPVLLPPHVEQVEILDFIQDESARIDALRAAGRQAVGLLQERRSALIAAAVTGQIDVRGAVEMEAA</sequence>
<dbReference type="EMBL" id="AVBH01000002">
    <property type="protein sequence ID" value="KGO99840.1"/>
    <property type="molecule type" value="Genomic_DNA"/>
</dbReference>
<dbReference type="InterPro" id="IPR044946">
    <property type="entry name" value="Restrct_endonuc_typeI_TRD_sf"/>
</dbReference>
<evidence type="ECO:0000313" key="5">
    <source>
        <dbReference type="EMBL" id="KGO99840.1"/>
    </source>
</evidence>
<evidence type="ECO:0000256" key="1">
    <source>
        <dbReference type="ARBA" id="ARBA00010923"/>
    </source>
</evidence>
<dbReference type="GO" id="GO:0003677">
    <property type="term" value="F:DNA binding"/>
    <property type="evidence" value="ECO:0007669"/>
    <property type="project" value="UniProtKB-KW"/>
</dbReference>
<dbReference type="SUPFAM" id="SSF116734">
    <property type="entry name" value="DNA methylase specificity domain"/>
    <property type="match status" value="2"/>
</dbReference>
<feature type="domain" description="Type I restriction modification DNA specificity" evidence="4">
    <location>
        <begin position="23"/>
        <end position="176"/>
    </location>
</feature>
<protein>
    <recommendedName>
        <fullName evidence="4">Type I restriction modification DNA specificity domain-containing protein</fullName>
    </recommendedName>
</protein>
<dbReference type="Gene3D" id="1.10.287.1120">
    <property type="entry name" value="Bipartite methylase S protein"/>
    <property type="match status" value="1"/>
</dbReference>
<keyword evidence="6" id="KW-1185">Reference proteome</keyword>
<evidence type="ECO:0000313" key="6">
    <source>
        <dbReference type="Proteomes" id="UP000030003"/>
    </source>
</evidence>
<dbReference type="eggNOG" id="COG0732">
    <property type="taxonomic scope" value="Bacteria"/>
</dbReference>
<dbReference type="RefSeq" id="WP_027068879.1">
    <property type="nucleotide sequence ID" value="NZ_AUHT01000004.1"/>
</dbReference>
<dbReference type="Proteomes" id="UP000030003">
    <property type="component" value="Unassembled WGS sequence"/>
</dbReference>
<organism evidence="5 6">
    <name type="scientific">Lysobacter defluvii IMMIB APB-9 = DSM 18482</name>
    <dbReference type="NCBI Taxonomy" id="1385515"/>
    <lineage>
        <taxon>Bacteria</taxon>
        <taxon>Pseudomonadati</taxon>
        <taxon>Pseudomonadota</taxon>
        <taxon>Gammaproteobacteria</taxon>
        <taxon>Lysobacterales</taxon>
        <taxon>Lysobacteraceae</taxon>
        <taxon>Novilysobacter</taxon>
    </lineage>
</organism>
<comment type="similarity">
    <text evidence="1">Belongs to the type-I restriction system S methylase family.</text>
</comment>
<dbReference type="Gene3D" id="3.90.220.20">
    <property type="entry name" value="DNA methylase specificity domains"/>
    <property type="match status" value="2"/>
</dbReference>
<evidence type="ECO:0000256" key="3">
    <source>
        <dbReference type="ARBA" id="ARBA00023125"/>
    </source>
</evidence>
<comment type="caution">
    <text evidence="5">The sequence shown here is derived from an EMBL/GenBank/DDBJ whole genome shotgun (WGS) entry which is preliminary data.</text>
</comment>
<dbReference type="GO" id="GO:0009307">
    <property type="term" value="P:DNA restriction-modification system"/>
    <property type="evidence" value="ECO:0007669"/>
    <property type="project" value="UniProtKB-KW"/>
</dbReference>
<name>A0A0A0M9T9_9GAMM</name>
<gene>
    <name evidence="5" type="ORF">N791_09965</name>
</gene>
<dbReference type="CDD" id="cd17257">
    <property type="entry name" value="RMtype1_S_EcoBI-TRD1-CR1_like"/>
    <property type="match status" value="1"/>
</dbReference>
<dbReference type="STRING" id="1385515.GCA_000423325_00321"/>